<keyword evidence="4 11" id="KW-0479">Metal-binding</keyword>
<keyword evidence="14" id="KW-1185">Reference proteome</keyword>
<dbReference type="InterPro" id="IPR013785">
    <property type="entry name" value="Aldolase_TIM"/>
</dbReference>
<keyword evidence="11" id="KW-0004">4Fe-4S</keyword>
<feature type="binding site" evidence="11">
    <location>
        <position position="28"/>
    </location>
    <ligand>
        <name>[4Fe-4S] cluster</name>
        <dbReference type="ChEBI" id="CHEBI:49883"/>
        <label>1</label>
    </ligand>
</feature>
<evidence type="ECO:0000256" key="10">
    <source>
        <dbReference type="PIRNR" id="PIRNR006429"/>
    </source>
</evidence>
<dbReference type="eggNOG" id="COG0069">
    <property type="taxonomic scope" value="Bacteria"/>
</dbReference>
<name>B1C9R4_9FIRM</name>
<evidence type="ECO:0000256" key="3">
    <source>
        <dbReference type="ARBA" id="ARBA00022605"/>
    </source>
</evidence>
<dbReference type="PIRSF" id="PIRSF006429">
    <property type="entry name" value="GOGAT_lg_2"/>
    <property type="match status" value="1"/>
</dbReference>
<dbReference type="PROSITE" id="PS00198">
    <property type="entry name" value="4FE4S_FER_1"/>
    <property type="match status" value="1"/>
</dbReference>
<dbReference type="PROSITE" id="PS51379">
    <property type="entry name" value="4FE4S_FER_2"/>
    <property type="match status" value="2"/>
</dbReference>
<dbReference type="SUPFAM" id="SSF54862">
    <property type="entry name" value="4Fe-4S ferredoxins"/>
    <property type="match status" value="1"/>
</dbReference>
<feature type="binding site" evidence="11">
    <location>
        <position position="62"/>
    </location>
    <ligand>
        <name>[4Fe-4S] cluster</name>
        <dbReference type="ChEBI" id="CHEBI:49883"/>
        <label>2</label>
    </ligand>
</feature>
<dbReference type="InterPro" id="IPR043578">
    <property type="entry name" value="GltB_archl_type"/>
</dbReference>
<reference evidence="13" key="1">
    <citation type="submission" date="2008-01" db="EMBL/GenBank/DDBJ databases">
        <authorList>
            <person name="Fulton L."/>
            <person name="Clifton S."/>
            <person name="Fulton B."/>
            <person name="Xu J."/>
            <person name="Minx P."/>
            <person name="Pepin K.H."/>
            <person name="Johnson M."/>
            <person name="Thiruvilangam P."/>
            <person name="Bhonagiri V."/>
            <person name="Nash W.E."/>
            <person name="Mardis E.R."/>
            <person name="Wilson R.K."/>
        </authorList>
    </citation>
    <scope>NUCLEOTIDE SEQUENCE [LARGE SCALE GENOMIC DNA]</scope>
    <source>
        <strain evidence="13">DSM 17244</strain>
    </source>
</reference>
<dbReference type="AlphaFoldDB" id="B1C9R4"/>
<evidence type="ECO:0000256" key="5">
    <source>
        <dbReference type="ARBA" id="ARBA00023002"/>
    </source>
</evidence>
<dbReference type="Gene3D" id="3.20.20.70">
    <property type="entry name" value="Aldolase class I"/>
    <property type="match status" value="1"/>
</dbReference>
<sequence length="507" mass="55187">MRGLNKMGINFIHPQFEVVRNQDRCIKCRVCERQCANEVHFYDEDSKLMLSDETNCVNCHRCVALCPTKALKIVESDHTFKPHANWTGEHIENIFRQADSGGVLLASMGNPKEYPIYFDKMLINASQVTNPSIDPLREPMETKVSLGKKTVEIKRDSNGKIIPNTPPQIKLNVPIMFSAMSYGSISYNAHESLARAASELGTMYNTGEGGLHEDFYKYGKNTIVQVASGRFGVHKDYLNTGSAIEIKMGQGAKPGIGGHLPGEKIGPDISKTRMIPEGSDAISPAPHHDIYSIEDLRQLVLSLKEATNYEKPVIVKIAAVHNVAAIASGVARSGADIIAIDGFRGGTGAAPTRIRDNVGIPIELALASVDSRLRNEGIRNNVSLVVGGSIRSSADVVKAIALGADCVYIATSALMALGCHLCRNCHSGKCNWGIATQRPDLVKRLNPDIGYKRVVNLVTAWEHEIKEMMGGMGINSIEALKGNRLMLRGVGLNEKELEILGIKHAGE</sequence>
<feature type="binding site" evidence="11">
    <location>
        <position position="66"/>
    </location>
    <ligand>
        <name>[4Fe-4S] cluster</name>
        <dbReference type="ChEBI" id="CHEBI:49883"/>
        <label>1</label>
    </ligand>
</feature>
<feature type="binding site" evidence="11">
    <location>
        <position position="56"/>
    </location>
    <ligand>
        <name>[4Fe-4S] cluster</name>
        <dbReference type="ChEBI" id="CHEBI:49883"/>
        <label>2</label>
    </ligand>
</feature>
<dbReference type="PIRSF" id="PIRSF500061">
    <property type="entry name" value="GOGAT_lg2_archl"/>
    <property type="match status" value="1"/>
</dbReference>
<feature type="domain" description="4Fe-4S ferredoxin-type" evidence="12">
    <location>
        <begin position="16"/>
        <end position="45"/>
    </location>
</feature>
<dbReference type="Pfam" id="PF12838">
    <property type="entry name" value="Fer4_7"/>
    <property type="match status" value="1"/>
</dbReference>
<organism evidence="13 14">
    <name type="scientific">Anaerofustis stercorihominis DSM 17244</name>
    <dbReference type="NCBI Taxonomy" id="445971"/>
    <lineage>
        <taxon>Bacteria</taxon>
        <taxon>Bacillati</taxon>
        <taxon>Bacillota</taxon>
        <taxon>Clostridia</taxon>
        <taxon>Eubacteriales</taxon>
        <taxon>Eubacteriaceae</taxon>
        <taxon>Anaerofustis</taxon>
    </lineage>
</organism>
<evidence type="ECO:0000256" key="6">
    <source>
        <dbReference type="ARBA" id="ARBA00023004"/>
    </source>
</evidence>
<feature type="binding site" evidence="11">
    <location>
        <position position="59"/>
    </location>
    <ligand>
        <name>[4Fe-4S] cluster</name>
        <dbReference type="ChEBI" id="CHEBI:49883"/>
        <label>2</label>
    </ligand>
</feature>
<dbReference type="SUPFAM" id="SSF51395">
    <property type="entry name" value="FMN-linked oxidoreductases"/>
    <property type="match status" value="1"/>
</dbReference>
<keyword evidence="8" id="KW-0314">Glutamate biosynthesis</keyword>
<comment type="similarity">
    <text evidence="1 10">Belongs to the glutamate synthase family.</text>
</comment>
<reference evidence="13" key="2">
    <citation type="submission" date="2013-08" db="EMBL/GenBank/DDBJ databases">
        <title>Draft genome sequence of Anaerofustis stercorihominis (DSM 17244).</title>
        <authorList>
            <person name="Sudarsanam P."/>
            <person name="Ley R."/>
            <person name="Guruge J."/>
            <person name="Turnbaugh P.J."/>
            <person name="Mahowald M."/>
            <person name="Liep D."/>
            <person name="Gordon J."/>
        </authorList>
    </citation>
    <scope>NUCLEOTIDE SEQUENCE</scope>
    <source>
        <strain evidence="13">DSM 17244</strain>
    </source>
</reference>
<feature type="binding site" evidence="11">
    <location>
        <position position="31"/>
    </location>
    <ligand>
        <name>[4Fe-4S] cluster</name>
        <dbReference type="ChEBI" id="CHEBI:49883"/>
        <label>1</label>
    </ligand>
</feature>
<dbReference type="CDD" id="cd02808">
    <property type="entry name" value="GltS_FMN"/>
    <property type="match status" value="1"/>
</dbReference>
<comment type="catalytic activity">
    <reaction evidence="9">
        <text>2 L-glutamate + NADP(+) = L-glutamine + 2-oxoglutarate + NADPH + H(+)</text>
        <dbReference type="Rhea" id="RHEA:15501"/>
        <dbReference type="ChEBI" id="CHEBI:15378"/>
        <dbReference type="ChEBI" id="CHEBI:16810"/>
        <dbReference type="ChEBI" id="CHEBI:29985"/>
        <dbReference type="ChEBI" id="CHEBI:57783"/>
        <dbReference type="ChEBI" id="CHEBI:58349"/>
        <dbReference type="ChEBI" id="CHEBI:58359"/>
        <dbReference type="EC" id="1.4.1.13"/>
    </reaction>
</comment>
<dbReference type="GO" id="GO:0051539">
    <property type="term" value="F:4 iron, 4 sulfur cluster binding"/>
    <property type="evidence" value="ECO:0007669"/>
    <property type="project" value="UniProtKB-KW"/>
</dbReference>
<feature type="binding site" evidence="11">
    <location>
        <position position="35"/>
    </location>
    <ligand>
        <name>[4Fe-4S] cluster</name>
        <dbReference type="ChEBI" id="CHEBI:49883"/>
        <label>2</label>
    </ligand>
</feature>
<dbReference type="InterPro" id="IPR002932">
    <property type="entry name" value="Glu_synthdom"/>
</dbReference>
<dbReference type="GO" id="GO:0004355">
    <property type="term" value="F:glutamate synthase (NADPH) activity"/>
    <property type="evidence" value="ECO:0007669"/>
    <property type="project" value="UniProtKB-EC"/>
</dbReference>
<evidence type="ECO:0000256" key="2">
    <source>
        <dbReference type="ARBA" id="ARBA00012079"/>
    </source>
</evidence>
<evidence type="ECO:0000313" key="14">
    <source>
        <dbReference type="Proteomes" id="UP000005178"/>
    </source>
</evidence>
<evidence type="ECO:0000259" key="12">
    <source>
        <dbReference type="PROSITE" id="PS51379"/>
    </source>
</evidence>
<dbReference type="EC" id="1.4.1.13" evidence="2"/>
<feature type="domain" description="4Fe-4S ferredoxin-type" evidence="12">
    <location>
        <begin position="46"/>
        <end position="76"/>
    </location>
</feature>
<dbReference type="InterPro" id="IPR017896">
    <property type="entry name" value="4Fe4S_Fe-S-bd"/>
</dbReference>
<dbReference type="InterPro" id="IPR017900">
    <property type="entry name" value="4Fe4S_Fe_S_CS"/>
</dbReference>
<dbReference type="GO" id="GO:0006537">
    <property type="term" value="P:glutamate biosynthetic process"/>
    <property type="evidence" value="ECO:0007669"/>
    <property type="project" value="UniProtKB-KW"/>
</dbReference>
<dbReference type="EMBL" id="ABIL02000006">
    <property type="protein sequence ID" value="EDS72130.1"/>
    <property type="molecule type" value="Genomic_DNA"/>
</dbReference>
<dbReference type="GO" id="GO:0046872">
    <property type="term" value="F:metal ion binding"/>
    <property type="evidence" value="ECO:0007669"/>
    <property type="project" value="UniProtKB-KW"/>
</dbReference>
<dbReference type="Proteomes" id="UP000005178">
    <property type="component" value="Unassembled WGS sequence"/>
</dbReference>
<comment type="caution">
    <text evidence="13">The sequence shown here is derived from an EMBL/GenBank/DDBJ whole genome shotgun (WGS) entry which is preliminary data.</text>
</comment>
<evidence type="ECO:0000256" key="1">
    <source>
        <dbReference type="ARBA" id="ARBA00009716"/>
    </source>
</evidence>
<evidence type="ECO:0000256" key="11">
    <source>
        <dbReference type="PIRSR" id="PIRSR006429-1"/>
    </source>
</evidence>
<feature type="binding site" evidence="11">
    <location>
        <position position="25"/>
    </location>
    <ligand>
        <name>[4Fe-4S] cluster</name>
        <dbReference type="ChEBI" id="CHEBI:49883"/>
        <label>1</label>
    </ligand>
</feature>
<dbReference type="HOGENOM" id="CLU_023342_1_1_9"/>
<keyword evidence="6 11" id="KW-0408">Iron</keyword>
<accession>B1C9R4</accession>
<dbReference type="STRING" id="445971.ANASTE_01838"/>
<evidence type="ECO:0000256" key="8">
    <source>
        <dbReference type="ARBA" id="ARBA00023164"/>
    </source>
</evidence>
<keyword evidence="7 11" id="KW-0411">Iron-sulfur</keyword>
<dbReference type="PANTHER" id="PTHR43819:SF1">
    <property type="entry name" value="ARCHAEAL-TYPE GLUTAMATE SYNTHASE [NADPH]"/>
    <property type="match status" value="1"/>
</dbReference>
<proteinExistence type="inferred from homology"/>
<dbReference type="Pfam" id="PF01645">
    <property type="entry name" value="Glu_synthase"/>
    <property type="match status" value="1"/>
</dbReference>
<keyword evidence="3" id="KW-0028">Amino-acid biosynthesis</keyword>
<dbReference type="Gene3D" id="3.30.70.20">
    <property type="match status" value="1"/>
</dbReference>
<dbReference type="InterPro" id="IPR024188">
    <property type="entry name" value="GltB"/>
</dbReference>
<evidence type="ECO:0000256" key="9">
    <source>
        <dbReference type="ARBA" id="ARBA00048151"/>
    </source>
</evidence>
<evidence type="ECO:0000256" key="7">
    <source>
        <dbReference type="ARBA" id="ARBA00023014"/>
    </source>
</evidence>
<evidence type="ECO:0000313" key="13">
    <source>
        <dbReference type="EMBL" id="EDS72130.1"/>
    </source>
</evidence>
<gene>
    <name evidence="13" type="ORF">ANASTE_01838</name>
</gene>
<dbReference type="PANTHER" id="PTHR43819">
    <property type="entry name" value="ARCHAEAL-TYPE GLUTAMATE SYNTHASE [NADPH]"/>
    <property type="match status" value="1"/>
</dbReference>
<protein>
    <recommendedName>
        <fullName evidence="2">glutamate synthase (NADPH)</fullName>
        <ecNumber evidence="2">1.4.1.13</ecNumber>
    </recommendedName>
</protein>
<evidence type="ECO:0000256" key="4">
    <source>
        <dbReference type="ARBA" id="ARBA00022723"/>
    </source>
</evidence>
<keyword evidence="5" id="KW-0560">Oxidoreductase</keyword>